<dbReference type="InterPro" id="IPR001810">
    <property type="entry name" value="F-box_dom"/>
</dbReference>
<comment type="caution">
    <text evidence="3">The sequence shown here is derived from an EMBL/GenBank/DDBJ whole genome shotgun (WGS) entry which is preliminary data.</text>
</comment>
<organism evidence="3 4">
    <name type="scientific">Elliptochloris bilobata</name>
    <dbReference type="NCBI Taxonomy" id="381761"/>
    <lineage>
        <taxon>Eukaryota</taxon>
        <taxon>Viridiplantae</taxon>
        <taxon>Chlorophyta</taxon>
        <taxon>core chlorophytes</taxon>
        <taxon>Trebouxiophyceae</taxon>
        <taxon>Trebouxiophyceae incertae sedis</taxon>
        <taxon>Elliptochloris clade</taxon>
        <taxon>Elliptochloris</taxon>
    </lineage>
</organism>
<feature type="compositionally biased region" description="Basic residues" evidence="1">
    <location>
        <begin position="15"/>
        <end position="27"/>
    </location>
</feature>
<dbReference type="InterPro" id="IPR011050">
    <property type="entry name" value="Pectin_lyase_fold/virulence"/>
</dbReference>
<dbReference type="Proteomes" id="UP001445335">
    <property type="component" value="Unassembled WGS sequence"/>
</dbReference>
<evidence type="ECO:0000259" key="2">
    <source>
        <dbReference type="Pfam" id="PF12937"/>
    </source>
</evidence>
<dbReference type="InterPro" id="IPR012334">
    <property type="entry name" value="Pectin_lyas_fold"/>
</dbReference>
<reference evidence="3 4" key="1">
    <citation type="journal article" date="2024" name="Nat. Commun.">
        <title>Phylogenomics reveals the evolutionary origins of lichenization in chlorophyte algae.</title>
        <authorList>
            <person name="Puginier C."/>
            <person name="Libourel C."/>
            <person name="Otte J."/>
            <person name="Skaloud P."/>
            <person name="Haon M."/>
            <person name="Grisel S."/>
            <person name="Petersen M."/>
            <person name="Berrin J.G."/>
            <person name="Delaux P.M."/>
            <person name="Dal Grande F."/>
            <person name="Keller J."/>
        </authorList>
    </citation>
    <scope>NUCLEOTIDE SEQUENCE [LARGE SCALE GENOMIC DNA]</scope>
    <source>
        <strain evidence="3 4">SAG 245.80</strain>
    </source>
</reference>
<feature type="compositionally biased region" description="Low complexity" evidence="1">
    <location>
        <begin position="329"/>
        <end position="344"/>
    </location>
</feature>
<feature type="region of interest" description="Disordered" evidence="1">
    <location>
        <begin position="617"/>
        <end position="637"/>
    </location>
</feature>
<feature type="region of interest" description="Disordered" evidence="1">
    <location>
        <begin position="1"/>
        <end position="29"/>
    </location>
</feature>
<evidence type="ECO:0000256" key="1">
    <source>
        <dbReference type="SAM" id="MobiDB-lite"/>
    </source>
</evidence>
<feature type="compositionally biased region" description="Low complexity" evidence="1">
    <location>
        <begin position="499"/>
        <end position="525"/>
    </location>
</feature>
<accession>A0AAW1SJ33</accession>
<dbReference type="SUPFAM" id="SSF51126">
    <property type="entry name" value="Pectin lyase-like"/>
    <property type="match status" value="1"/>
</dbReference>
<feature type="region of interest" description="Disordered" evidence="1">
    <location>
        <begin position="419"/>
        <end position="557"/>
    </location>
</feature>
<gene>
    <name evidence="3" type="ORF">WJX81_004067</name>
</gene>
<dbReference type="Pfam" id="PF12937">
    <property type="entry name" value="F-box-like"/>
    <property type="match status" value="1"/>
</dbReference>
<feature type="compositionally biased region" description="Acidic residues" evidence="1">
    <location>
        <begin position="352"/>
        <end position="361"/>
    </location>
</feature>
<dbReference type="SUPFAM" id="SSF81383">
    <property type="entry name" value="F-box domain"/>
    <property type="match status" value="1"/>
</dbReference>
<dbReference type="Gene3D" id="2.160.20.10">
    <property type="entry name" value="Single-stranded right-handed beta-helix, Pectin lyase-like"/>
    <property type="match status" value="1"/>
</dbReference>
<keyword evidence="4" id="KW-1185">Reference proteome</keyword>
<feature type="compositionally biased region" description="Low complexity" evidence="1">
    <location>
        <begin position="1"/>
        <end position="13"/>
    </location>
</feature>
<dbReference type="InterPro" id="IPR036047">
    <property type="entry name" value="F-box-like_dom_sf"/>
</dbReference>
<dbReference type="EMBL" id="JALJOU010000002">
    <property type="protein sequence ID" value="KAK9845845.1"/>
    <property type="molecule type" value="Genomic_DNA"/>
</dbReference>
<protein>
    <recommendedName>
        <fullName evidence="2">F-box domain-containing protein</fullName>
    </recommendedName>
</protein>
<feature type="compositionally biased region" description="Acidic residues" evidence="1">
    <location>
        <begin position="467"/>
        <end position="481"/>
    </location>
</feature>
<name>A0AAW1SJ33_9CHLO</name>
<proteinExistence type="predicted"/>
<evidence type="ECO:0000313" key="4">
    <source>
        <dbReference type="Proteomes" id="UP001445335"/>
    </source>
</evidence>
<sequence>MKHPADSTTADRTTSAKRRRTSSFRQRHSLEPRRPAVLADLPETVLLQVFKWLGLDRLTALQVCRRWRLVAEAPCFTHKVKHGHGRGAITAAVERARPGDTVTIAPGFYMETLLIDKPLRLVGLPAQDIWGRPRRGVVLQTGRPLAIMCNARVCLEGLTLRTVQSTGDRSVVSFGPACNYIRLERCEVGGFCGLILPLAKQEDNPKLVMLGCEVHGIQDESAIIIEAGLLRMQGCVVTNCQVALNVQDGAEVDLRHNSISFNEVALVGGGHGCIQHCQFWGNLHRSTIHLSEGALAASQLGGIDAAAAAAAEGPAPVQAGTAAAGIAPDQAAGEQGDAAGARAGPVTGAEAGGDEGGEGEGEDGRAGARRRSAAAAPKLTFTGNHVANYSRGRERGATLPGIRQKARDLAREVYGRHEGVWQDHGEDGGPGEGGGPFDSDTDSEGSDGHGGSDGDEGGEDLAWALDDGGDSSDDDDNDGEWMAEFMGAHGGSDDDSEGFSDSGSSTSSGESSGATSELGSGVNFGTDDDDDGDDFGGAAEQGDGDGNDDEGGVGAAGNGVEALHEHMNQMLAEAAEQHALAANHGGNVEVMGQIYQNVQAMHETLSAMLATLAQAQAEAEQQGAGPAGSADGDAPGA</sequence>
<dbReference type="Gene3D" id="1.20.1280.50">
    <property type="match status" value="1"/>
</dbReference>
<evidence type="ECO:0000313" key="3">
    <source>
        <dbReference type="EMBL" id="KAK9845845.1"/>
    </source>
</evidence>
<feature type="domain" description="F-box" evidence="2">
    <location>
        <begin position="38"/>
        <end position="74"/>
    </location>
</feature>
<feature type="compositionally biased region" description="Acidic residues" evidence="1">
    <location>
        <begin position="542"/>
        <end position="551"/>
    </location>
</feature>
<dbReference type="AlphaFoldDB" id="A0AAW1SJ33"/>
<feature type="region of interest" description="Disordered" evidence="1">
    <location>
        <begin position="329"/>
        <end position="404"/>
    </location>
</feature>